<dbReference type="Proteomes" id="UP000285326">
    <property type="component" value="Unassembled WGS sequence"/>
</dbReference>
<name>A0A420IPF6_9PEZI</name>
<dbReference type="EMBL" id="MCBS01022739">
    <property type="protein sequence ID" value="RKF76414.1"/>
    <property type="molecule type" value="Genomic_DNA"/>
</dbReference>
<evidence type="ECO:0000313" key="1">
    <source>
        <dbReference type="EMBL" id="RKF76414.1"/>
    </source>
</evidence>
<organism evidence="1 2">
    <name type="scientific">Golovinomyces cichoracearum</name>
    <dbReference type="NCBI Taxonomy" id="62708"/>
    <lineage>
        <taxon>Eukaryota</taxon>
        <taxon>Fungi</taxon>
        <taxon>Dikarya</taxon>
        <taxon>Ascomycota</taxon>
        <taxon>Pezizomycotina</taxon>
        <taxon>Leotiomycetes</taxon>
        <taxon>Erysiphales</taxon>
        <taxon>Erysiphaceae</taxon>
        <taxon>Golovinomyces</taxon>
    </lineage>
</organism>
<sequence length="123" mass="13576">MADLSKSFFNILATKVSCSSHLPDIDGDLIAISSWLAKPLVVFKIFIYSNIMECALEAAYCISASGCVDRTNSERSITRHSRSLNLSRSFTILRYCSVVDAARTLVTIFCVFCKHTLANSSKP</sequence>
<proteinExistence type="predicted"/>
<accession>A0A420IPF6</accession>
<dbReference type="AlphaFoldDB" id="A0A420IPF6"/>
<protein>
    <submittedName>
        <fullName evidence="1">Uncharacterized protein</fullName>
    </submittedName>
</protein>
<evidence type="ECO:0000313" key="2">
    <source>
        <dbReference type="Proteomes" id="UP000285326"/>
    </source>
</evidence>
<gene>
    <name evidence="1" type="ORF">GcM1_227047</name>
</gene>
<comment type="caution">
    <text evidence="1">The sequence shown here is derived from an EMBL/GenBank/DDBJ whole genome shotgun (WGS) entry which is preliminary data.</text>
</comment>
<reference evidence="1 2" key="1">
    <citation type="journal article" date="2018" name="BMC Genomics">
        <title>Comparative genome analyses reveal sequence features reflecting distinct modes of host-adaptation between dicot and monocot powdery mildew.</title>
        <authorList>
            <person name="Wu Y."/>
            <person name="Ma X."/>
            <person name="Pan Z."/>
            <person name="Kale S.D."/>
            <person name="Song Y."/>
            <person name="King H."/>
            <person name="Zhang Q."/>
            <person name="Presley C."/>
            <person name="Deng X."/>
            <person name="Wei C.I."/>
            <person name="Xiao S."/>
        </authorList>
    </citation>
    <scope>NUCLEOTIDE SEQUENCE [LARGE SCALE GENOMIC DNA]</scope>
    <source>
        <strain evidence="1">UMSG1</strain>
    </source>
</reference>